<organism evidence="3 4">
    <name type="scientific">Halorubellus litoreus</name>
    <dbReference type="NCBI Taxonomy" id="755308"/>
    <lineage>
        <taxon>Archaea</taxon>
        <taxon>Methanobacteriati</taxon>
        <taxon>Methanobacteriota</taxon>
        <taxon>Stenosarchaea group</taxon>
        <taxon>Halobacteria</taxon>
        <taxon>Halobacteriales</taxon>
        <taxon>Halorubellaceae</taxon>
        <taxon>Halorubellus</taxon>
    </lineage>
</organism>
<accession>A0ABD5VL32</accession>
<proteinExistence type="predicted"/>
<dbReference type="SUPFAM" id="SSF117916">
    <property type="entry name" value="Fe-S cluster assembly (FSCA) domain-like"/>
    <property type="match status" value="1"/>
</dbReference>
<dbReference type="PANTHER" id="PTHR42831">
    <property type="entry name" value="FE-S PROTEIN MATURATION AUXILIARY FACTOR YITW"/>
    <property type="match status" value="1"/>
</dbReference>
<protein>
    <submittedName>
        <fullName evidence="3">Metal-sulfur cluster assembly factor</fullName>
    </submittedName>
</protein>
<evidence type="ECO:0000313" key="3">
    <source>
        <dbReference type="EMBL" id="MFC6954731.1"/>
    </source>
</evidence>
<dbReference type="Pfam" id="PF01883">
    <property type="entry name" value="FeS_assembly_P"/>
    <property type="match status" value="1"/>
</dbReference>
<reference evidence="3 4" key="1">
    <citation type="journal article" date="2019" name="Int. J. Syst. Evol. Microbiol.">
        <title>The Global Catalogue of Microorganisms (GCM) 10K type strain sequencing project: providing services to taxonomists for standard genome sequencing and annotation.</title>
        <authorList>
            <consortium name="The Broad Institute Genomics Platform"/>
            <consortium name="The Broad Institute Genome Sequencing Center for Infectious Disease"/>
            <person name="Wu L."/>
            <person name="Ma J."/>
        </authorList>
    </citation>
    <scope>NUCLEOTIDE SEQUENCE [LARGE SCALE GENOMIC DNA]</scope>
    <source>
        <strain evidence="3 4">GX26</strain>
    </source>
</reference>
<dbReference type="RefSeq" id="WP_336351674.1">
    <property type="nucleotide sequence ID" value="NZ_JAZAQL010000004.1"/>
</dbReference>
<name>A0ABD5VL32_9EURY</name>
<dbReference type="InterPro" id="IPR034904">
    <property type="entry name" value="FSCA_dom_sf"/>
</dbReference>
<keyword evidence="4" id="KW-1185">Reference proteome</keyword>
<dbReference type="AlphaFoldDB" id="A0ABD5VL32"/>
<gene>
    <name evidence="3" type="ORF">ACFQGB_17835</name>
</gene>
<feature type="region of interest" description="Disordered" evidence="1">
    <location>
        <begin position="1"/>
        <end position="21"/>
    </location>
</feature>
<dbReference type="InterPro" id="IPR052339">
    <property type="entry name" value="Fe-S_Maturation_MIP18"/>
</dbReference>
<dbReference type="InterPro" id="IPR002744">
    <property type="entry name" value="MIP18-like"/>
</dbReference>
<evidence type="ECO:0000313" key="4">
    <source>
        <dbReference type="Proteomes" id="UP001596395"/>
    </source>
</evidence>
<dbReference type="PANTHER" id="PTHR42831:SF1">
    <property type="entry name" value="FE-S PROTEIN MATURATION AUXILIARY FACTOR YITW"/>
    <property type="match status" value="1"/>
</dbReference>
<dbReference type="EMBL" id="JBHSXN010000004">
    <property type="protein sequence ID" value="MFC6954731.1"/>
    <property type="molecule type" value="Genomic_DNA"/>
</dbReference>
<feature type="domain" description="MIP18 family-like" evidence="2">
    <location>
        <begin position="40"/>
        <end position="115"/>
    </location>
</feature>
<comment type="caution">
    <text evidence="3">The sequence shown here is derived from an EMBL/GenBank/DDBJ whole genome shotgun (WGS) entry which is preliminary data.</text>
</comment>
<sequence>MTTLDDRNGGGGANDSSTVDVEDPIEVVADFDGSERPRVARVEAALRAVVDPCSGANGSNLDVVEMGLVDDIQVAGDHVIVDLMLTTPACDMVAYFHEAIETHVGDLQGVDTVDVRTDNGFEWTETMMTDAAKRRRDEVRQAYVERHRKKALYRDSSESE</sequence>
<evidence type="ECO:0000256" key="1">
    <source>
        <dbReference type="SAM" id="MobiDB-lite"/>
    </source>
</evidence>
<dbReference type="Proteomes" id="UP001596395">
    <property type="component" value="Unassembled WGS sequence"/>
</dbReference>
<dbReference type="Gene3D" id="3.30.300.130">
    <property type="entry name" value="Fe-S cluster assembly (FSCA)"/>
    <property type="match status" value="1"/>
</dbReference>
<evidence type="ECO:0000259" key="2">
    <source>
        <dbReference type="Pfam" id="PF01883"/>
    </source>
</evidence>